<accession>A0A975T8Z3</accession>
<sequence length="41" mass="4611">MLPIRRKNNVEVLMGERGEISDPIPLLSLSPQFKYPDTQAG</sequence>
<evidence type="ECO:0000313" key="2">
    <source>
        <dbReference type="Proteomes" id="UP000683511"/>
    </source>
</evidence>
<gene>
    <name evidence="1" type="ORF">B6N60_02251</name>
</gene>
<evidence type="ECO:0000313" key="1">
    <source>
        <dbReference type="EMBL" id="QXE23561.1"/>
    </source>
</evidence>
<name>A0A975T8Z3_9NOST</name>
<dbReference type="Proteomes" id="UP000683511">
    <property type="component" value="Chromosome"/>
</dbReference>
<reference evidence="1" key="1">
    <citation type="submission" date="2017-04" db="EMBL/GenBank/DDBJ databases">
        <title>Genome deletions in a multicellular cyanobacterial endosymbiont for morphological adaptation in marine diatoms.</title>
        <authorList>
            <person name="Wang Y."/>
            <person name="Gao H."/>
            <person name="Li R."/>
            <person name="Xu X."/>
        </authorList>
    </citation>
    <scope>NUCLEOTIDE SEQUENCE</scope>
    <source>
        <strain evidence="1">FACHB 800</strain>
    </source>
</reference>
<dbReference type="EMBL" id="CP021056">
    <property type="protein sequence ID" value="QXE23561.1"/>
    <property type="molecule type" value="Genomic_DNA"/>
</dbReference>
<organism evidence="1 2">
    <name type="scientific">Richelia sinica FACHB-800</name>
    <dbReference type="NCBI Taxonomy" id="1357546"/>
    <lineage>
        <taxon>Bacteria</taxon>
        <taxon>Bacillati</taxon>
        <taxon>Cyanobacteriota</taxon>
        <taxon>Cyanophyceae</taxon>
        <taxon>Nostocales</taxon>
        <taxon>Nostocaceae</taxon>
        <taxon>Richelia</taxon>
    </lineage>
</organism>
<dbReference type="AlphaFoldDB" id="A0A975T8Z3"/>
<proteinExistence type="predicted"/>
<dbReference type="KEGG" id="rsin:B6N60_02251"/>
<protein>
    <submittedName>
        <fullName evidence="1">Uncharacterized protein</fullName>
    </submittedName>
</protein>
<keyword evidence="2" id="KW-1185">Reference proteome</keyword>